<dbReference type="InterPro" id="IPR029044">
    <property type="entry name" value="Nucleotide-diphossugar_trans"/>
</dbReference>
<gene>
    <name evidence="2" type="ORF">GCM10007390_36970</name>
</gene>
<dbReference type="InterPro" id="IPR025877">
    <property type="entry name" value="MobA-like_NTP_Trfase"/>
</dbReference>
<evidence type="ECO:0000313" key="2">
    <source>
        <dbReference type="EMBL" id="GHB79545.1"/>
    </source>
</evidence>
<comment type="caution">
    <text evidence="2">The sequence shown here is derived from an EMBL/GenBank/DDBJ whole genome shotgun (WGS) entry which is preliminary data.</text>
</comment>
<keyword evidence="3" id="KW-1185">Reference proteome</keyword>
<dbReference type="Pfam" id="PF12804">
    <property type="entry name" value="NTP_transf_3"/>
    <property type="match status" value="1"/>
</dbReference>
<feature type="domain" description="MobA-like NTP transferase" evidence="1">
    <location>
        <begin position="6"/>
        <end position="83"/>
    </location>
</feature>
<organism evidence="2 3">
    <name type="scientific">Persicitalea jodogahamensis</name>
    <dbReference type="NCBI Taxonomy" id="402147"/>
    <lineage>
        <taxon>Bacteria</taxon>
        <taxon>Pseudomonadati</taxon>
        <taxon>Bacteroidota</taxon>
        <taxon>Cytophagia</taxon>
        <taxon>Cytophagales</taxon>
        <taxon>Spirosomataceae</taxon>
        <taxon>Persicitalea</taxon>
    </lineage>
</organism>
<dbReference type="Proteomes" id="UP000598271">
    <property type="component" value="Unassembled WGS sequence"/>
</dbReference>
<dbReference type="EMBL" id="BMXF01000004">
    <property type="protein sequence ID" value="GHB79545.1"/>
    <property type="molecule type" value="Genomic_DNA"/>
</dbReference>
<reference evidence="2 3" key="1">
    <citation type="journal article" date="2014" name="Int. J. Syst. Evol. Microbiol.">
        <title>Complete genome sequence of Corynebacterium casei LMG S-19264T (=DSM 44701T), isolated from a smear-ripened cheese.</title>
        <authorList>
            <consortium name="US DOE Joint Genome Institute (JGI-PGF)"/>
            <person name="Walter F."/>
            <person name="Albersmeier A."/>
            <person name="Kalinowski J."/>
            <person name="Ruckert C."/>
        </authorList>
    </citation>
    <scope>NUCLEOTIDE SEQUENCE [LARGE SCALE GENOMIC DNA]</scope>
    <source>
        <strain evidence="2 3">KCTC 12866</strain>
    </source>
</reference>
<accession>A0A8J3D5U5</accession>
<dbReference type="SUPFAM" id="SSF53448">
    <property type="entry name" value="Nucleotide-diphospho-sugar transferases"/>
    <property type="match status" value="1"/>
</dbReference>
<dbReference type="GO" id="GO:0016779">
    <property type="term" value="F:nucleotidyltransferase activity"/>
    <property type="evidence" value="ECO:0007669"/>
    <property type="project" value="UniProtKB-ARBA"/>
</dbReference>
<evidence type="ECO:0000259" key="1">
    <source>
        <dbReference type="Pfam" id="PF12804"/>
    </source>
</evidence>
<protein>
    <submittedName>
        <fullName evidence="2">Nucleotidyltransferase</fullName>
    </submittedName>
</protein>
<proteinExistence type="predicted"/>
<sequence length="303" mass="33800">MKPTLLILAAGMGSRYGGVKQLDQFGPHGETIIDYSLYDAIRAGFGKVVFIVREEIKDDVEATFAPRLRGKIEYDFAIQGIQSYVPEELGEVTRSKPWGTGHATLCAWPQTSEPFAVINADDFYGRESFAKMAEFLSTDTDDTQHAMIGYELKRTLSENGTVSRGVCIVKADGNLSSVTERTKIFPDKVGNIYFEEDDILTELPPYTPVSMNFWGFKPAAFPLMEAQFHDFALRNADNPKAEFYIPLIVTNLIYHNQGNCRVFTSQSDWFGVTYPEDKPTVQAALSALHTAGEYPEALWDSAS</sequence>
<dbReference type="AlphaFoldDB" id="A0A8J3D5U5"/>
<name>A0A8J3D5U5_9BACT</name>
<dbReference type="RefSeq" id="WP_189566042.1">
    <property type="nucleotide sequence ID" value="NZ_BMXF01000004.1"/>
</dbReference>
<evidence type="ECO:0000313" key="3">
    <source>
        <dbReference type="Proteomes" id="UP000598271"/>
    </source>
</evidence>
<dbReference type="Gene3D" id="3.90.550.10">
    <property type="entry name" value="Spore Coat Polysaccharide Biosynthesis Protein SpsA, Chain A"/>
    <property type="match status" value="1"/>
</dbReference>